<dbReference type="Proteomes" id="UP000030106">
    <property type="component" value="Unassembled WGS sequence"/>
</dbReference>
<dbReference type="STRING" id="1245745.A0A0A2W8Z6"/>
<reference evidence="3 4" key="1">
    <citation type="submission" date="2012-10" db="EMBL/GenBank/DDBJ databases">
        <title>Genome sequencing and analysis of entomopathogenic fungi Beauveria bassiana D1-5.</title>
        <authorList>
            <person name="Li Q."/>
            <person name="Wang L."/>
            <person name="Zhang Z."/>
            <person name="Wang Q."/>
            <person name="Ren J."/>
            <person name="Wang M."/>
            <person name="Xu W."/>
            <person name="Wang J."/>
            <person name="Lu Y."/>
            <person name="Du Q."/>
            <person name="Sun Z."/>
        </authorList>
    </citation>
    <scope>NUCLEOTIDE SEQUENCE [LARGE SCALE GENOMIC DNA]</scope>
    <source>
        <strain evidence="3 4">D1-5</strain>
    </source>
</reference>
<dbReference type="eggNOG" id="KOG1437">
    <property type="taxonomic scope" value="Eukaryota"/>
</dbReference>
<evidence type="ECO:0000313" key="4">
    <source>
        <dbReference type="Proteomes" id="UP000030106"/>
    </source>
</evidence>
<feature type="signal peptide" evidence="1">
    <location>
        <begin position="1"/>
        <end position="17"/>
    </location>
</feature>
<dbReference type="Pfam" id="PF02469">
    <property type="entry name" value="Fasciclin"/>
    <property type="match status" value="2"/>
</dbReference>
<protein>
    <submittedName>
        <fullName evidence="3">Transforming growth factor-beta-induced protein ig-h3</fullName>
    </submittedName>
</protein>
<evidence type="ECO:0000256" key="1">
    <source>
        <dbReference type="SAM" id="SignalP"/>
    </source>
</evidence>
<dbReference type="InterPro" id="IPR000782">
    <property type="entry name" value="FAS1_domain"/>
</dbReference>
<dbReference type="SMART" id="SM00554">
    <property type="entry name" value="FAS1"/>
    <property type="match status" value="2"/>
</dbReference>
<sequence>MKLSTVALSLCATGVAATPHKSAQAHEPSTEDFFSSLWWKGVASLESFPGAVNAVAQDIQHTTVDATANAAQHIRHQALQALKSLDRPKHGKGPKLTIYQTLQELEGASEFAKLLDDFPKLVDTLNSTDSEHTLFVPLNGAFDKIPDRFKDPSKEVLDKFLHYHIVSGTKKAVDVVTSYTLESEARERGLGGDHQRIRVGASLAGVTLNGYSKIKAVDIKTTNGVIHAISDVLALPPPVGPILTFFPAYFSTLLLAYEKTDFIKFIHSQHIQGSTFFAPSNEAFKRLGAKANAFLFNTKKGAKYLDAILKYTIAPNATVYSDAFYDKRTGSGSSKAAHQDHYSLETFLPGASIGIDIATVFGFRVININGFTGVRFHDAIGSNGVLHVVDKIIFPPHNGKHAETSDISVDELKETLAPYVTEESEEADWEEL</sequence>
<dbReference type="PANTHER" id="PTHR10900">
    <property type="entry name" value="PERIOSTIN-RELATED"/>
    <property type="match status" value="1"/>
</dbReference>
<comment type="caution">
    <text evidence="3">The sequence shown here is derived from an EMBL/GenBank/DDBJ whole genome shotgun (WGS) entry which is preliminary data.</text>
</comment>
<evidence type="ECO:0000259" key="2">
    <source>
        <dbReference type="PROSITE" id="PS50213"/>
    </source>
</evidence>
<gene>
    <name evidence="3" type="ORF">BBAD15_g5201</name>
</gene>
<dbReference type="HOGENOM" id="CLU_026522_0_1_1"/>
<evidence type="ECO:0000313" key="3">
    <source>
        <dbReference type="EMBL" id="KGQ09454.1"/>
    </source>
</evidence>
<dbReference type="OrthoDB" id="7700931at2759"/>
<proteinExistence type="predicted"/>
<feature type="domain" description="FAS1" evidence="2">
    <location>
        <begin position="226"/>
        <end position="393"/>
    </location>
</feature>
<dbReference type="EMBL" id="ANFO01000442">
    <property type="protein sequence ID" value="KGQ09454.1"/>
    <property type="molecule type" value="Genomic_DNA"/>
</dbReference>
<feature type="domain" description="FAS1" evidence="2">
    <location>
        <begin position="95"/>
        <end position="233"/>
    </location>
</feature>
<name>A0A0A2W8Z6_BEABA</name>
<dbReference type="PROSITE" id="PS50213">
    <property type="entry name" value="FAS1"/>
    <property type="match status" value="2"/>
</dbReference>
<dbReference type="PANTHER" id="PTHR10900:SF125">
    <property type="entry name" value="FAS1 DOMAIN-CONTAINING PROTEIN YLR001C"/>
    <property type="match status" value="1"/>
</dbReference>
<dbReference type="InterPro" id="IPR036378">
    <property type="entry name" value="FAS1_dom_sf"/>
</dbReference>
<dbReference type="Gene3D" id="2.30.180.10">
    <property type="entry name" value="FAS1 domain"/>
    <property type="match status" value="2"/>
</dbReference>
<dbReference type="AlphaFoldDB" id="A0A0A2W8Z6"/>
<dbReference type="InterPro" id="IPR050904">
    <property type="entry name" value="Adhesion/Biosynth-related"/>
</dbReference>
<accession>A0A0A2W8Z6</accession>
<keyword evidence="1" id="KW-0732">Signal</keyword>
<feature type="chain" id="PRO_5001996406" evidence="1">
    <location>
        <begin position="18"/>
        <end position="432"/>
    </location>
</feature>
<dbReference type="SUPFAM" id="SSF82153">
    <property type="entry name" value="FAS1 domain"/>
    <property type="match status" value="2"/>
</dbReference>
<organism evidence="3 4">
    <name type="scientific">Beauveria bassiana D1-5</name>
    <dbReference type="NCBI Taxonomy" id="1245745"/>
    <lineage>
        <taxon>Eukaryota</taxon>
        <taxon>Fungi</taxon>
        <taxon>Dikarya</taxon>
        <taxon>Ascomycota</taxon>
        <taxon>Pezizomycotina</taxon>
        <taxon>Sordariomycetes</taxon>
        <taxon>Hypocreomycetidae</taxon>
        <taxon>Hypocreales</taxon>
        <taxon>Cordycipitaceae</taxon>
        <taxon>Beauveria</taxon>
    </lineage>
</organism>